<organism evidence="2">
    <name type="scientific">uncultured virus</name>
    <dbReference type="NCBI Taxonomy" id="340016"/>
    <lineage>
        <taxon>Viruses</taxon>
        <taxon>environmental samples</taxon>
    </lineage>
</organism>
<proteinExistence type="predicted"/>
<evidence type="ECO:0000313" key="2">
    <source>
        <dbReference type="EMBL" id="ASE99771.1"/>
    </source>
</evidence>
<name>A0A218MKH0_9VIRU</name>
<reference evidence="2" key="2">
    <citation type="journal article" date="2017" name="Nat. Commun.">
        <title>Single-virus genomics reveals hidden cosmopolitan and abundant viruses.</title>
        <authorList>
            <person name="Martinez-Hernandez F."/>
            <person name="Fornas O."/>
            <person name="Lluesma Gomez M."/>
            <person name="Bolduc B."/>
            <person name="de la Cruz Pena M.J."/>
            <person name="Martinez J.M."/>
            <person name="Anton J."/>
            <person name="Gasol J.M."/>
            <person name="Rosselli R."/>
            <person name="Rodriguez-Valera F."/>
            <person name="Sullivan M.B."/>
            <person name="Acinas S.G."/>
            <person name="Martinez-Garcia M."/>
        </authorList>
    </citation>
    <scope>NUCLEOTIDE SEQUENCE</scope>
</reference>
<feature type="region of interest" description="Disordered" evidence="1">
    <location>
        <begin position="94"/>
        <end position="115"/>
    </location>
</feature>
<evidence type="ECO:0000256" key="1">
    <source>
        <dbReference type="SAM" id="MobiDB-lite"/>
    </source>
</evidence>
<sequence length="115" mass="12806">MSKYPGVDRLPSGKIKYRGTTFDGFNKPKRSNRAGKKGMVLAKEGDKIKLIHYGDSSMGHNYSPEARKSFKARHGRNIAKGKMSAAWWANKMLWSGPTGSKKNPPASQKHKKGMK</sequence>
<accession>A0A218MKH0</accession>
<reference evidence="2" key="1">
    <citation type="submission" date="2016-10" db="EMBL/GenBank/DDBJ databases">
        <authorList>
            <person name="Varghese N."/>
        </authorList>
    </citation>
    <scope>NUCLEOTIDE SEQUENCE</scope>
</reference>
<dbReference type="EMBL" id="KY052794">
    <property type="protein sequence ID" value="ASE99771.1"/>
    <property type="molecule type" value="Genomic_DNA"/>
</dbReference>
<protein>
    <submittedName>
        <fullName evidence="2">Uncharacterized protein</fullName>
    </submittedName>
</protein>